<organism evidence="1 2">
    <name type="scientific">Chitiniphilus shinanonensis</name>
    <dbReference type="NCBI Taxonomy" id="553088"/>
    <lineage>
        <taxon>Bacteria</taxon>
        <taxon>Pseudomonadati</taxon>
        <taxon>Pseudomonadota</taxon>
        <taxon>Betaproteobacteria</taxon>
        <taxon>Neisseriales</taxon>
        <taxon>Chitinibacteraceae</taxon>
        <taxon>Chitiniphilus</taxon>
    </lineage>
</organism>
<reference evidence="2" key="1">
    <citation type="journal article" date="2019" name="Int. J. Syst. Evol. Microbiol.">
        <title>The Global Catalogue of Microorganisms (GCM) 10K type strain sequencing project: providing services to taxonomists for standard genome sequencing and annotation.</title>
        <authorList>
            <consortium name="The Broad Institute Genomics Platform"/>
            <consortium name="The Broad Institute Genome Sequencing Center for Infectious Disease"/>
            <person name="Wu L."/>
            <person name="Ma J."/>
        </authorList>
    </citation>
    <scope>NUCLEOTIDE SEQUENCE [LARGE SCALE GENOMIC DNA]</scope>
    <source>
        <strain evidence="2">NBRC 104970</strain>
    </source>
</reference>
<comment type="caution">
    <text evidence="1">The sequence shown here is derived from an EMBL/GenBank/DDBJ whole genome shotgun (WGS) entry which is preliminary data.</text>
</comment>
<keyword evidence="2" id="KW-1185">Reference proteome</keyword>
<name>A0ABQ6BP89_9NEIS</name>
<protein>
    <submittedName>
        <fullName evidence="1">Uncharacterized protein</fullName>
    </submittedName>
</protein>
<dbReference type="SUPFAM" id="SSF53756">
    <property type="entry name" value="UDP-Glycosyltransferase/glycogen phosphorylase"/>
    <property type="match status" value="1"/>
</dbReference>
<gene>
    <name evidence="1" type="ORF">GCM10007860_09850</name>
</gene>
<dbReference type="Gene3D" id="3.40.50.2000">
    <property type="entry name" value="Glycogen Phosphorylase B"/>
    <property type="match status" value="1"/>
</dbReference>
<dbReference type="Gene3D" id="3.40.50.11190">
    <property type="match status" value="1"/>
</dbReference>
<dbReference type="RefSeq" id="WP_018746506.1">
    <property type="nucleotide sequence ID" value="NZ_BSOZ01000009.1"/>
</dbReference>
<evidence type="ECO:0000313" key="1">
    <source>
        <dbReference type="EMBL" id="GLS03840.1"/>
    </source>
</evidence>
<sequence>MKLWLYSEGDAGRGMGHLARCLAYAQAWRGQGGAVRWVVDGDAAARALLSEEDVTWQAWQAAPPLPADSDVAIVDSYSASADALRTIAVRARRVIYLDDTERLAYPPGLVVHASPGTGRESGEARWVRGPAWQPLRPPFVDVPAQPAVAERVGRILVLMGGTDLRGLTPRMVALAQRAYPQAAIHVVLGGAAAPAPAGCTVHRQLDAAAMREQMLAADLALSAAGQTVCELARCGTPAVLVGVADNQDEQLREWPLLGTASAAGWWHDAQLDRQVLAALAALAAPQARQAMRDAGQRAVDGRGVVRALDWLKGAMA</sequence>
<accession>A0ABQ6BP89</accession>
<proteinExistence type="predicted"/>
<dbReference type="Proteomes" id="UP001156836">
    <property type="component" value="Unassembled WGS sequence"/>
</dbReference>
<dbReference type="EMBL" id="BSOZ01000009">
    <property type="protein sequence ID" value="GLS03840.1"/>
    <property type="molecule type" value="Genomic_DNA"/>
</dbReference>
<evidence type="ECO:0000313" key="2">
    <source>
        <dbReference type="Proteomes" id="UP001156836"/>
    </source>
</evidence>